<dbReference type="GeneID" id="80875871"/>
<evidence type="ECO:0000313" key="1">
    <source>
        <dbReference type="EMBL" id="WBW72869.1"/>
    </source>
</evidence>
<name>A0AAE9WAW3_9SCHI</name>
<accession>A0AAE9WAW3</accession>
<dbReference type="EMBL" id="CP115611">
    <property type="protein sequence ID" value="WBW72869.1"/>
    <property type="molecule type" value="Genomic_DNA"/>
</dbReference>
<dbReference type="RefSeq" id="XP_056037112.1">
    <property type="nucleotide sequence ID" value="XM_056181182.1"/>
</dbReference>
<dbReference type="AlphaFoldDB" id="A0AAE9WAW3"/>
<organism evidence="1 2">
    <name type="scientific">Schizosaccharomyces osmophilus</name>
    <dbReference type="NCBI Taxonomy" id="2545709"/>
    <lineage>
        <taxon>Eukaryota</taxon>
        <taxon>Fungi</taxon>
        <taxon>Dikarya</taxon>
        <taxon>Ascomycota</taxon>
        <taxon>Taphrinomycotina</taxon>
        <taxon>Schizosaccharomycetes</taxon>
        <taxon>Schizosaccharomycetales</taxon>
        <taxon>Schizosaccharomycetaceae</taxon>
        <taxon>Schizosaccharomyces</taxon>
    </lineage>
</organism>
<protein>
    <submittedName>
        <fullName evidence="1">Uncharacterized protein</fullName>
    </submittedName>
</protein>
<proteinExistence type="predicted"/>
<dbReference type="KEGG" id="som:SOMG_02390"/>
<dbReference type="Proteomes" id="UP001212411">
    <property type="component" value="Chromosome 1"/>
</dbReference>
<reference evidence="1 2" key="1">
    <citation type="journal article" date="2023" name="G3 (Bethesda)">
        <title>A high-quality reference genome for the fission yeast Schizosaccharomyces osmophilus.</title>
        <authorList>
            <person name="Jia G.S."/>
            <person name="Zhang W.C."/>
            <person name="Liang Y."/>
            <person name="Liu X.H."/>
            <person name="Rhind N."/>
            <person name="Pidoux A."/>
            <person name="Brysch-Herzberg M."/>
            <person name="Du L.L."/>
        </authorList>
    </citation>
    <scope>NUCLEOTIDE SEQUENCE [LARGE SCALE GENOMIC DNA]</scope>
    <source>
        <strain evidence="1 2">CBS 15793</strain>
    </source>
</reference>
<keyword evidence="2" id="KW-1185">Reference proteome</keyword>
<sequence length="101" mass="11270">MDQMQYTGLQCSILYLECVVGFVTTGYRFQSTTVLSYGFVIGKEFKVSKGIQFAFRAVVLGEKGIFIVGGLQQTIPLFLDSRLRLHLLALSLDIAFIHSQS</sequence>
<gene>
    <name evidence="1" type="ORF">SOMG_02390</name>
</gene>
<evidence type="ECO:0000313" key="2">
    <source>
        <dbReference type="Proteomes" id="UP001212411"/>
    </source>
</evidence>